<evidence type="ECO:0000256" key="5">
    <source>
        <dbReference type="PIRSR" id="PIRSR602401-1"/>
    </source>
</evidence>
<keyword evidence="7" id="KW-0472">Membrane</keyword>
<evidence type="ECO:0000256" key="6">
    <source>
        <dbReference type="RuleBase" id="RU000461"/>
    </source>
</evidence>
<dbReference type="GO" id="GO:0032259">
    <property type="term" value="P:methylation"/>
    <property type="evidence" value="ECO:0007669"/>
    <property type="project" value="UniProtKB-KW"/>
</dbReference>
<dbReference type="EMBL" id="QGMG01000006">
    <property type="protein sequence ID" value="TVY59335.1"/>
    <property type="molecule type" value="Genomic_DNA"/>
</dbReference>
<evidence type="ECO:0000313" key="9">
    <source>
        <dbReference type="Proteomes" id="UP000481288"/>
    </source>
</evidence>
<comment type="similarity">
    <text evidence="2 6">Belongs to the cytochrome P450 family.</text>
</comment>
<dbReference type="SUPFAM" id="SSF48264">
    <property type="entry name" value="Cytochrome P450"/>
    <property type="match status" value="1"/>
</dbReference>
<evidence type="ECO:0000313" key="8">
    <source>
        <dbReference type="EMBL" id="TVY59335.1"/>
    </source>
</evidence>
<evidence type="ECO:0000256" key="7">
    <source>
        <dbReference type="SAM" id="Phobius"/>
    </source>
</evidence>
<dbReference type="PRINTS" id="PR00385">
    <property type="entry name" value="P450"/>
</dbReference>
<dbReference type="GO" id="GO:0016705">
    <property type="term" value="F:oxidoreductase activity, acting on paired donors, with incorporation or reduction of molecular oxygen"/>
    <property type="evidence" value="ECO:0007669"/>
    <property type="project" value="InterPro"/>
</dbReference>
<keyword evidence="7" id="KW-0812">Transmembrane</keyword>
<dbReference type="GO" id="GO:0008168">
    <property type="term" value="F:methyltransferase activity"/>
    <property type="evidence" value="ECO:0007669"/>
    <property type="project" value="UniProtKB-KW"/>
</dbReference>
<keyword evidence="9" id="KW-1185">Reference proteome</keyword>
<dbReference type="InterPro" id="IPR001128">
    <property type="entry name" value="Cyt_P450"/>
</dbReference>
<keyword evidence="7" id="KW-1133">Transmembrane helix</keyword>
<name>A0A7D8Z1N5_9HELO</name>
<comment type="caution">
    <text evidence="8">The sequence shown here is derived from an EMBL/GenBank/DDBJ whole genome shotgun (WGS) entry which is preliminary data.</text>
</comment>
<dbReference type="GO" id="GO:0005506">
    <property type="term" value="F:iron ion binding"/>
    <property type="evidence" value="ECO:0007669"/>
    <property type="project" value="InterPro"/>
</dbReference>
<keyword evidence="8" id="KW-0808">Transferase</keyword>
<dbReference type="CDD" id="cd11060">
    <property type="entry name" value="CYP57A1-like"/>
    <property type="match status" value="1"/>
</dbReference>
<gene>
    <name evidence="8" type="primary">PDAT9_0</name>
    <name evidence="8" type="ORF">LCER1_G000728</name>
</gene>
<dbReference type="PRINTS" id="PR00463">
    <property type="entry name" value="EP450I"/>
</dbReference>
<keyword evidence="3 5" id="KW-0479">Metal-binding</keyword>
<sequence length="520" mass="58903">MSIVASSVQPLALLSIILATIFIANILRALFRPGLRQLPGPRLAAYSRLWNMFNAAGGNSHETFRDLHRKYGNVVRIGPNHVAIADPAMIPIIYGTNNKFLKTEFYKSFGTPYQGKMMQSMFSTLDTAQHKSLKQAVSNKFSLTTLREFEPQINSCTNKFISIMHEFASTNEVVDLGQWLQWYAFDVVGAITFNSLFGFMDQRKDIQDIIAGIEGALWYGSIIGQMPELHPWLLANTSLMSLLSHLKAVDAANPVPKVVKMVEDAIRNYDQDSLRDRSRSDFLALFRREAEKSPERMPQRDLMNHLMNNLLAGSDTTAISLRAIFYYLIKNPRCYKTLLQEIETAERQGRLSVNITLTESSQMPYLQACMKEAMRLHPGVGFPLERVVPDDGLAIGDVHLPRGTIVGMNAWVIHHDKSIYGNDADDFKPERWLIADPARLRLMEKCFLSFGAGTRTCIGKNISIMEMGKMVPQVLRNFEISWAAPDDEWKINTFWFAKQTGVHVRFRPRTKADDERASSS</sequence>
<dbReference type="InterPro" id="IPR050121">
    <property type="entry name" value="Cytochrome_P450_monoxygenase"/>
</dbReference>
<dbReference type="OrthoDB" id="3934656at2759"/>
<dbReference type="Proteomes" id="UP000481288">
    <property type="component" value="Unassembled WGS sequence"/>
</dbReference>
<dbReference type="InterPro" id="IPR002401">
    <property type="entry name" value="Cyt_P450_E_grp-I"/>
</dbReference>
<reference evidence="8 9" key="1">
    <citation type="submission" date="2018-05" db="EMBL/GenBank/DDBJ databases">
        <title>Whole genome sequencing for identification of molecular markers to develop diagnostic detection tools for the regulated plant pathogen Lachnellula willkommii.</title>
        <authorList>
            <person name="Giroux E."/>
            <person name="Bilodeau G."/>
        </authorList>
    </citation>
    <scope>NUCLEOTIDE SEQUENCE [LARGE SCALE GENOMIC DNA]</scope>
    <source>
        <strain evidence="8 9">CBS 625.97</strain>
    </source>
</reference>
<organism evidence="8 9">
    <name type="scientific">Lachnellula cervina</name>
    <dbReference type="NCBI Taxonomy" id="1316786"/>
    <lineage>
        <taxon>Eukaryota</taxon>
        <taxon>Fungi</taxon>
        <taxon>Dikarya</taxon>
        <taxon>Ascomycota</taxon>
        <taxon>Pezizomycotina</taxon>
        <taxon>Leotiomycetes</taxon>
        <taxon>Helotiales</taxon>
        <taxon>Lachnaceae</taxon>
        <taxon>Lachnellula</taxon>
    </lineage>
</organism>
<dbReference type="GO" id="GO:0004497">
    <property type="term" value="F:monooxygenase activity"/>
    <property type="evidence" value="ECO:0007669"/>
    <property type="project" value="UniProtKB-KW"/>
</dbReference>
<dbReference type="InterPro" id="IPR017972">
    <property type="entry name" value="Cyt_P450_CS"/>
</dbReference>
<evidence type="ECO:0000256" key="3">
    <source>
        <dbReference type="ARBA" id="ARBA00022723"/>
    </source>
</evidence>
<dbReference type="GO" id="GO:0020037">
    <property type="term" value="F:heme binding"/>
    <property type="evidence" value="ECO:0007669"/>
    <property type="project" value="InterPro"/>
</dbReference>
<dbReference type="PANTHER" id="PTHR24305">
    <property type="entry name" value="CYTOCHROME P450"/>
    <property type="match status" value="1"/>
</dbReference>
<keyword evidence="4 5" id="KW-0408">Iron</keyword>
<dbReference type="Pfam" id="PF00067">
    <property type="entry name" value="p450"/>
    <property type="match status" value="1"/>
</dbReference>
<feature type="transmembrane region" description="Helical" evidence="7">
    <location>
        <begin position="12"/>
        <end position="31"/>
    </location>
</feature>
<comment type="cofactor">
    <cofactor evidence="1 5">
        <name>heme</name>
        <dbReference type="ChEBI" id="CHEBI:30413"/>
    </cofactor>
</comment>
<accession>A0A7D8Z1N5</accession>
<dbReference type="PROSITE" id="PS00086">
    <property type="entry name" value="CYTOCHROME_P450"/>
    <property type="match status" value="1"/>
</dbReference>
<dbReference type="InterPro" id="IPR036396">
    <property type="entry name" value="Cyt_P450_sf"/>
</dbReference>
<protein>
    <submittedName>
        <fullName evidence="8">Pisatin demethylase</fullName>
    </submittedName>
</protein>
<keyword evidence="6" id="KW-0503">Monooxygenase</keyword>
<dbReference type="Gene3D" id="1.10.630.10">
    <property type="entry name" value="Cytochrome P450"/>
    <property type="match status" value="1"/>
</dbReference>
<evidence type="ECO:0000256" key="4">
    <source>
        <dbReference type="ARBA" id="ARBA00023004"/>
    </source>
</evidence>
<dbReference type="FunFam" id="1.10.630.10:FF:000050">
    <property type="entry name" value="Cytochrome P450 monooxygenase"/>
    <property type="match status" value="1"/>
</dbReference>
<dbReference type="PANTHER" id="PTHR24305:SF232">
    <property type="entry name" value="P450, PUTATIVE (EUROFUNG)-RELATED"/>
    <property type="match status" value="1"/>
</dbReference>
<keyword evidence="5 6" id="KW-0349">Heme</keyword>
<proteinExistence type="inferred from homology"/>
<keyword evidence="6" id="KW-0560">Oxidoreductase</keyword>
<keyword evidence="8" id="KW-0489">Methyltransferase</keyword>
<evidence type="ECO:0000256" key="1">
    <source>
        <dbReference type="ARBA" id="ARBA00001971"/>
    </source>
</evidence>
<evidence type="ECO:0000256" key="2">
    <source>
        <dbReference type="ARBA" id="ARBA00010617"/>
    </source>
</evidence>
<feature type="binding site" description="axial binding residue" evidence="5">
    <location>
        <position position="457"/>
    </location>
    <ligand>
        <name>heme</name>
        <dbReference type="ChEBI" id="CHEBI:30413"/>
    </ligand>
    <ligandPart>
        <name>Fe</name>
        <dbReference type="ChEBI" id="CHEBI:18248"/>
    </ligandPart>
</feature>
<dbReference type="AlphaFoldDB" id="A0A7D8Z1N5"/>